<organism evidence="2">
    <name type="scientific">Anopheles atroparvus</name>
    <name type="common">European mosquito</name>
    <dbReference type="NCBI Taxonomy" id="41427"/>
    <lineage>
        <taxon>Eukaryota</taxon>
        <taxon>Metazoa</taxon>
        <taxon>Ecdysozoa</taxon>
        <taxon>Arthropoda</taxon>
        <taxon>Hexapoda</taxon>
        <taxon>Insecta</taxon>
        <taxon>Pterygota</taxon>
        <taxon>Neoptera</taxon>
        <taxon>Endopterygota</taxon>
        <taxon>Diptera</taxon>
        <taxon>Nematocera</taxon>
        <taxon>Culicoidea</taxon>
        <taxon>Culicidae</taxon>
        <taxon>Anophelinae</taxon>
        <taxon>Anopheles</taxon>
    </lineage>
</organism>
<dbReference type="VEuPathDB" id="VectorBase:AATE008653"/>
<proteinExistence type="predicted"/>
<accession>A0A182IZV9</accession>
<evidence type="ECO:0000313" key="2">
    <source>
        <dbReference type="EnsemblMetazoa" id="AATE008653-PA.1"/>
    </source>
</evidence>
<reference evidence="2" key="1">
    <citation type="submission" date="2022-08" db="UniProtKB">
        <authorList>
            <consortium name="EnsemblMetazoa"/>
        </authorList>
    </citation>
    <scope>IDENTIFICATION</scope>
    <source>
        <strain evidence="2">EBRO</strain>
    </source>
</reference>
<protein>
    <submittedName>
        <fullName evidence="2">Uncharacterized protein</fullName>
    </submittedName>
</protein>
<evidence type="ECO:0000256" key="1">
    <source>
        <dbReference type="SAM" id="MobiDB-lite"/>
    </source>
</evidence>
<feature type="region of interest" description="Disordered" evidence="1">
    <location>
        <begin position="215"/>
        <end position="254"/>
    </location>
</feature>
<feature type="compositionally biased region" description="Pro residues" evidence="1">
    <location>
        <begin position="215"/>
        <end position="231"/>
    </location>
</feature>
<dbReference type="AlphaFoldDB" id="A0A182IZV9"/>
<name>A0A182IZV9_ANOAO</name>
<dbReference type="EnsemblMetazoa" id="AATE008653-RA">
    <property type="protein sequence ID" value="AATE008653-PA.1"/>
    <property type="gene ID" value="AATE008653"/>
</dbReference>
<feature type="compositionally biased region" description="Pro residues" evidence="1">
    <location>
        <begin position="244"/>
        <end position="254"/>
    </location>
</feature>
<sequence>MAVKIWPAVVLQQNAESAFRIHAVNTHQWQQERAAAPEADGGKSVVKQRLQTPITNGGAAQTERVDVLRGERERVHQIKGVLIRRAHQADGVEAAPDERVVQLHPVLVGGLAKLPTLQHRHQAAPVARAPVEQVAPLLAHLRQRAALVGREVQEEARQEPLVLQQLLDGEDLREGELRLARGSAHSRELPAEMVMMVAASMLMVAYLAHRLRRPNIPPPAPPLPPPAPPPEGFDKREGFSGAIPPRPPVPPDCD</sequence>